<evidence type="ECO:0000313" key="1">
    <source>
        <dbReference type="EMBL" id="TPE46723.1"/>
    </source>
</evidence>
<dbReference type="OrthoDB" id="6121514at2"/>
<organism evidence="1 2">
    <name type="scientific">Maribrevibacterium harenarium</name>
    <dbReference type="NCBI Taxonomy" id="2589817"/>
    <lineage>
        <taxon>Bacteria</taxon>
        <taxon>Pseudomonadati</taxon>
        <taxon>Pseudomonadota</taxon>
        <taxon>Gammaproteobacteria</taxon>
        <taxon>Oceanospirillales</taxon>
        <taxon>Oceanospirillaceae</taxon>
        <taxon>Maribrevibacterium</taxon>
    </lineage>
</organism>
<accession>A0A501W9U9</accession>
<gene>
    <name evidence="1" type="ORF">FJM67_15660</name>
</gene>
<dbReference type="Proteomes" id="UP000315901">
    <property type="component" value="Unassembled WGS sequence"/>
</dbReference>
<dbReference type="RefSeq" id="WP_140591278.1">
    <property type="nucleotide sequence ID" value="NZ_VFRR01000052.1"/>
</dbReference>
<protein>
    <submittedName>
        <fullName evidence="1">Uncharacterized protein</fullName>
    </submittedName>
</protein>
<dbReference type="EMBL" id="VFRR01000052">
    <property type="protein sequence ID" value="TPE46723.1"/>
    <property type="molecule type" value="Genomic_DNA"/>
</dbReference>
<keyword evidence="2" id="KW-1185">Reference proteome</keyword>
<name>A0A501W9U9_9GAMM</name>
<comment type="caution">
    <text evidence="1">The sequence shown here is derived from an EMBL/GenBank/DDBJ whole genome shotgun (WGS) entry which is preliminary data.</text>
</comment>
<evidence type="ECO:0000313" key="2">
    <source>
        <dbReference type="Proteomes" id="UP000315901"/>
    </source>
</evidence>
<proteinExistence type="predicted"/>
<dbReference type="AlphaFoldDB" id="A0A501W9U9"/>
<reference evidence="1 2" key="1">
    <citation type="submission" date="2019-06" db="EMBL/GenBank/DDBJ databases">
        <title>A novel bacterium of genus Marinomonas, isolated from coastal sand.</title>
        <authorList>
            <person name="Huang H."/>
            <person name="Mo K."/>
            <person name="Hu Y."/>
        </authorList>
    </citation>
    <scope>NUCLEOTIDE SEQUENCE [LARGE SCALE GENOMIC DNA]</scope>
    <source>
        <strain evidence="1 2">HB171799</strain>
    </source>
</reference>
<sequence length="151" mass="18501">MITYKYLFEIPVYRLSENNYYEQMRDHISQTNRNKEYPIDEGYLRKEYGGNWRYNEIIGFLRFFRYGQNQIRCEYWETDAKKKVRTRKKQYSQVSDSYCTERFSLNYSNEELANTMKSAVEHCEQRLKRRVLDCELFDATVDLIDWKALLS</sequence>